<dbReference type="Gene3D" id="3.10.450.240">
    <property type="match status" value="1"/>
</dbReference>
<gene>
    <name evidence="2" type="ORF">BDY21DRAFT_147275</name>
</gene>
<name>A0A6A6NNR6_9PEZI</name>
<dbReference type="InterPro" id="IPR024621">
    <property type="entry name" value="Mba1"/>
</dbReference>
<evidence type="ECO:0000313" key="3">
    <source>
        <dbReference type="Proteomes" id="UP000799766"/>
    </source>
</evidence>
<evidence type="ECO:0000256" key="1">
    <source>
        <dbReference type="SAM" id="MobiDB-lite"/>
    </source>
</evidence>
<dbReference type="OrthoDB" id="19619at2759"/>
<proteinExistence type="predicted"/>
<feature type="compositionally biased region" description="Basic and acidic residues" evidence="1">
    <location>
        <begin position="150"/>
        <end position="161"/>
    </location>
</feature>
<organism evidence="2 3">
    <name type="scientific">Lineolata rhizophorae</name>
    <dbReference type="NCBI Taxonomy" id="578093"/>
    <lineage>
        <taxon>Eukaryota</taxon>
        <taxon>Fungi</taxon>
        <taxon>Dikarya</taxon>
        <taxon>Ascomycota</taxon>
        <taxon>Pezizomycotina</taxon>
        <taxon>Dothideomycetes</taxon>
        <taxon>Dothideomycetes incertae sedis</taxon>
        <taxon>Lineolatales</taxon>
        <taxon>Lineolataceae</taxon>
        <taxon>Lineolata</taxon>
    </lineage>
</organism>
<keyword evidence="3" id="KW-1185">Reference proteome</keyword>
<dbReference type="EMBL" id="MU001700">
    <property type="protein sequence ID" value="KAF2453117.1"/>
    <property type="molecule type" value="Genomic_DNA"/>
</dbReference>
<accession>A0A6A6NNR6</accession>
<feature type="region of interest" description="Disordered" evidence="1">
    <location>
        <begin position="118"/>
        <end position="161"/>
    </location>
</feature>
<sequence>MYKFARGWRARAKRVITYRRVDLACKMHEEMYKAFAAADDAHLHRLTCAGLHSSLRARLAARPPRTAYTWRLLRHARRPRLVSVVAAPLPDAFAPPRSFLMQAVVLLRSRQALTRRAVRPEPGVGVAAAGRRRQPQQQQQQQQQQQGGKGPEEGEGERQQPFEHDAVEYLVLQKRMWGGKEEVVGEGLDGWRVWGFASETPLKDIRWTRAWREERRKERERLQKGMMEGSTGEEEAGSGQVVGHGKGA</sequence>
<feature type="region of interest" description="Disordered" evidence="1">
    <location>
        <begin position="219"/>
        <end position="248"/>
    </location>
</feature>
<evidence type="ECO:0000313" key="2">
    <source>
        <dbReference type="EMBL" id="KAF2453117.1"/>
    </source>
</evidence>
<protein>
    <submittedName>
        <fullName evidence="2">Uncharacterized protein</fullName>
    </submittedName>
</protein>
<dbReference type="GO" id="GO:0032979">
    <property type="term" value="P:protein insertion into mitochondrial inner membrane from matrix"/>
    <property type="evidence" value="ECO:0007669"/>
    <property type="project" value="InterPro"/>
</dbReference>
<dbReference type="Proteomes" id="UP000799766">
    <property type="component" value="Unassembled WGS sequence"/>
</dbReference>
<dbReference type="AlphaFoldDB" id="A0A6A6NNR6"/>
<reference evidence="2" key="1">
    <citation type="journal article" date="2020" name="Stud. Mycol.">
        <title>101 Dothideomycetes genomes: a test case for predicting lifestyles and emergence of pathogens.</title>
        <authorList>
            <person name="Haridas S."/>
            <person name="Albert R."/>
            <person name="Binder M."/>
            <person name="Bloem J."/>
            <person name="Labutti K."/>
            <person name="Salamov A."/>
            <person name="Andreopoulos B."/>
            <person name="Baker S."/>
            <person name="Barry K."/>
            <person name="Bills G."/>
            <person name="Bluhm B."/>
            <person name="Cannon C."/>
            <person name="Castanera R."/>
            <person name="Culley D."/>
            <person name="Daum C."/>
            <person name="Ezra D."/>
            <person name="Gonzalez J."/>
            <person name="Henrissat B."/>
            <person name="Kuo A."/>
            <person name="Liang C."/>
            <person name="Lipzen A."/>
            <person name="Lutzoni F."/>
            <person name="Magnuson J."/>
            <person name="Mondo S."/>
            <person name="Nolan M."/>
            <person name="Ohm R."/>
            <person name="Pangilinan J."/>
            <person name="Park H.-J."/>
            <person name="Ramirez L."/>
            <person name="Alfaro M."/>
            <person name="Sun H."/>
            <person name="Tritt A."/>
            <person name="Yoshinaga Y."/>
            <person name="Zwiers L.-H."/>
            <person name="Turgeon B."/>
            <person name="Goodwin S."/>
            <person name="Spatafora J."/>
            <person name="Crous P."/>
            <person name="Grigoriev I."/>
        </authorList>
    </citation>
    <scope>NUCLEOTIDE SEQUENCE</scope>
    <source>
        <strain evidence="2">ATCC 16933</strain>
    </source>
</reference>
<dbReference type="GO" id="GO:0005743">
    <property type="term" value="C:mitochondrial inner membrane"/>
    <property type="evidence" value="ECO:0007669"/>
    <property type="project" value="InterPro"/>
</dbReference>
<dbReference type="Pfam" id="PF07961">
    <property type="entry name" value="MBA1"/>
    <property type="match status" value="1"/>
</dbReference>
<feature type="compositionally biased region" description="Low complexity" evidence="1">
    <location>
        <begin position="120"/>
        <end position="146"/>
    </location>
</feature>